<dbReference type="EMBL" id="CP002164">
    <property type="protein sequence ID" value="ADL41860.1"/>
    <property type="molecule type" value="Genomic_DNA"/>
</dbReference>
<dbReference type="HOGENOM" id="CLU_114342_3_2_9"/>
<evidence type="ECO:0000256" key="7">
    <source>
        <dbReference type="ARBA" id="ARBA00035120"/>
    </source>
</evidence>
<name>D9TIM8_CALOO</name>
<keyword evidence="10" id="KW-0813">Transport</keyword>
<comment type="similarity">
    <text evidence="7 10">Belongs to the fluoride channel Fluc/FEX (TC 1.A.43) family.</text>
</comment>
<organism evidence="11 12">
    <name type="scientific">Caldicellulosiruptor obsidiansis (strain ATCC BAA-2073 / JCM 16842 / OB47)</name>
    <dbReference type="NCBI Taxonomy" id="608506"/>
    <lineage>
        <taxon>Bacteria</taxon>
        <taxon>Bacillati</taxon>
        <taxon>Bacillota</taxon>
        <taxon>Bacillota incertae sedis</taxon>
        <taxon>Caldicellulosiruptorales</taxon>
        <taxon>Caldicellulosiruptoraceae</taxon>
        <taxon>Caldicellulosiruptor</taxon>
    </lineage>
</organism>
<dbReference type="HAMAP" id="MF_00454">
    <property type="entry name" value="FluC"/>
    <property type="match status" value="1"/>
</dbReference>
<dbReference type="InterPro" id="IPR003691">
    <property type="entry name" value="FluC"/>
</dbReference>
<evidence type="ECO:0000256" key="1">
    <source>
        <dbReference type="ARBA" id="ARBA00004651"/>
    </source>
</evidence>
<dbReference type="GO" id="GO:0062054">
    <property type="term" value="F:fluoride channel activity"/>
    <property type="evidence" value="ECO:0007669"/>
    <property type="project" value="UniProtKB-UniRule"/>
</dbReference>
<comment type="subcellular location">
    <subcellularLocation>
        <location evidence="1 10">Cell membrane</location>
        <topology evidence="1 10">Multi-pass membrane protein</topology>
    </subcellularLocation>
</comment>
<proteinExistence type="inferred from homology"/>
<dbReference type="GO" id="GO:0140114">
    <property type="term" value="P:cellular detoxification of fluoride"/>
    <property type="evidence" value="ECO:0007669"/>
    <property type="project" value="UniProtKB-UniRule"/>
</dbReference>
<gene>
    <name evidence="10" type="primary">fluC</name>
    <name evidence="10" type="synonym">crcB</name>
    <name evidence="11" type="ordered locus">COB47_0542</name>
</gene>
<accession>D9TIM8</accession>
<dbReference type="GO" id="GO:0005886">
    <property type="term" value="C:plasma membrane"/>
    <property type="evidence" value="ECO:0007669"/>
    <property type="project" value="UniProtKB-SubCell"/>
</dbReference>
<reference evidence="11 12" key="1">
    <citation type="journal article" date="2010" name="J. Bacteriol.">
        <title>Complete genome sequence of the cellulolytic thermophile Caldicellulosiruptor obsidiansis OB47T.</title>
        <authorList>
            <person name="Elkins J.G."/>
            <person name="Lochner A."/>
            <person name="Hamilton-Brehm S.D."/>
            <person name="Davenport K.W."/>
            <person name="Podar M."/>
            <person name="Brown S.D."/>
            <person name="Land M.L."/>
            <person name="Hauser L.J."/>
            <person name="Klingeman D.M."/>
            <person name="Raman B."/>
            <person name="Goodwin L.A."/>
            <person name="Tapia R."/>
            <person name="Meincke L.J."/>
            <person name="Detter J.C."/>
            <person name="Bruce D.C."/>
            <person name="Han C.S."/>
            <person name="Palumbo A.V."/>
            <person name="Cottingham R.W."/>
            <person name="Keller M."/>
            <person name="Graham D.E."/>
        </authorList>
    </citation>
    <scope>NUCLEOTIDE SEQUENCE [LARGE SCALE GENOMIC DNA]</scope>
    <source>
        <strain evidence="12">ATCC BAA-2073 / strain OB47</strain>
    </source>
</reference>
<dbReference type="eggNOG" id="COG0239">
    <property type="taxonomic scope" value="Bacteria"/>
</dbReference>
<dbReference type="PANTHER" id="PTHR28259">
    <property type="entry name" value="FLUORIDE EXPORT PROTEIN 1-RELATED"/>
    <property type="match status" value="1"/>
</dbReference>
<dbReference type="Pfam" id="PF02537">
    <property type="entry name" value="CRCB"/>
    <property type="match status" value="1"/>
</dbReference>
<evidence type="ECO:0000256" key="6">
    <source>
        <dbReference type="ARBA" id="ARBA00023303"/>
    </source>
</evidence>
<dbReference type="NCBIfam" id="TIGR00494">
    <property type="entry name" value="crcB"/>
    <property type="match status" value="1"/>
</dbReference>
<comment type="catalytic activity">
    <reaction evidence="8">
        <text>fluoride(in) = fluoride(out)</text>
        <dbReference type="Rhea" id="RHEA:76159"/>
        <dbReference type="ChEBI" id="CHEBI:17051"/>
    </reaction>
    <physiologicalReaction direction="left-to-right" evidence="8">
        <dbReference type="Rhea" id="RHEA:76160"/>
    </physiologicalReaction>
</comment>
<keyword evidence="4 10" id="KW-1133">Transmembrane helix</keyword>
<dbReference type="AlphaFoldDB" id="D9TIM8"/>
<keyword evidence="12" id="KW-1185">Reference proteome</keyword>
<sequence>MRNILAIAIGAFFGAVSRFFISQMSISHFPFATLFINVVGSFVLCFVAEITVEHIKISAALRHMITTGFISSFTTFSTFVLEIVKFLMKREFTIAVIYPLLSIVLGLLASIFGFELARAISERQQKEEYGVA</sequence>
<dbReference type="KEGG" id="cob:COB47_0542"/>
<evidence type="ECO:0000256" key="2">
    <source>
        <dbReference type="ARBA" id="ARBA00022475"/>
    </source>
</evidence>
<evidence type="ECO:0000313" key="11">
    <source>
        <dbReference type="EMBL" id="ADL41860.1"/>
    </source>
</evidence>
<dbReference type="PANTHER" id="PTHR28259:SF1">
    <property type="entry name" value="FLUORIDE EXPORT PROTEIN 1-RELATED"/>
    <property type="match status" value="1"/>
</dbReference>
<comment type="function">
    <text evidence="9 10">Fluoride-specific ion channel. Important for reducing fluoride concentration in the cell, thus reducing its toxicity.</text>
</comment>
<keyword evidence="6 10" id="KW-0407">Ion channel</keyword>
<dbReference type="RefSeq" id="WP_013289865.1">
    <property type="nucleotide sequence ID" value="NC_014392.1"/>
</dbReference>
<evidence type="ECO:0000313" key="12">
    <source>
        <dbReference type="Proteomes" id="UP000000347"/>
    </source>
</evidence>
<dbReference type="OrthoDB" id="9815830at2"/>
<evidence type="ECO:0000256" key="5">
    <source>
        <dbReference type="ARBA" id="ARBA00023136"/>
    </source>
</evidence>
<dbReference type="STRING" id="608506.COB47_0542"/>
<keyword evidence="2 10" id="KW-1003">Cell membrane</keyword>
<comment type="caution">
    <text evidence="10">Lacks conserved residue(s) required for the propagation of feature annotation.</text>
</comment>
<evidence type="ECO:0000256" key="9">
    <source>
        <dbReference type="ARBA" id="ARBA00049940"/>
    </source>
</evidence>
<dbReference type="Proteomes" id="UP000000347">
    <property type="component" value="Chromosome"/>
</dbReference>
<evidence type="ECO:0000256" key="8">
    <source>
        <dbReference type="ARBA" id="ARBA00035585"/>
    </source>
</evidence>
<protein>
    <recommendedName>
        <fullName evidence="10">Fluoride-specific ion channel FluC</fullName>
    </recommendedName>
</protein>
<feature type="transmembrane region" description="Helical" evidence="10">
    <location>
        <begin position="64"/>
        <end position="84"/>
    </location>
</feature>
<evidence type="ECO:0000256" key="3">
    <source>
        <dbReference type="ARBA" id="ARBA00022692"/>
    </source>
</evidence>
<feature type="transmembrane region" description="Helical" evidence="10">
    <location>
        <begin position="29"/>
        <end position="52"/>
    </location>
</feature>
<feature type="transmembrane region" description="Helical" evidence="10">
    <location>
        <begin position="96"/>
        <end position="117"/>
    </location>
</feature>
<evidence type="ECO:0000256" key="4">
    <source>
        <dbReference type="ARBA" id="ARBA00022989"/>
    </source>
</evidence>
<keyword evidence="5 10" id="KW-0472">Membrane</keyword>
<evidence type="ECO:0000256" key="10">
    <source>
        <dbReference type="HAMAP-Rule" id="MF_00454"/>
    </source>
</evidence>
<keyword evidence="3 10" id="KW-0812">Transmembrane</keyword>
<keyword evidence="10" id="KW-0406">Ion transport</keyword>